<gene>
    <name evidence="3" type="ORF">IFR04_003224</name>
</gene>
<dbReference type="Gene3D" id="1.25.40.10">
    <property type="entry name" value="Tetratricopeptide repeat domain"/>
    <property type="match status" value="1"/>
</dbReference>
<dbReference type="Proteomes" id="UP000664132">
    <property type="component" value="Unassembled WGS sequence"/>
</dbReference>
<sequence>MAPEKPPSRPQKDQRLKNVLAYAAELESTLPAAAASKTSNSIAQELGKHISVFPESLAISNSLKCEELDRSATTIWNLCTRLRRDYETERPQDMPIVLLLTRVYAFLMLDCAHVAGKSTGGNLARTMKIGLKAGKNCDDAKEYVLAIKVLSRVSAYEGLLQKIMDLSSEERQACERLVAEYYVLRTSVSWHQGEFHTAEHMYSKSMKSKHIFDPGTAESLADVLYEMGKDLLVKQKYEMAIKWLERAGEVLEGQELDRLSMDALELRSSILQSLTKALLAINTPEAAARARGLVTLLENNFGEDRLVVLLLKLEVLSAPTDDTGAAFDSFSYSEILQRMIRTIILNDGNFKVIMFHIRKLNDKSPSLASKALDDFLTLRVIGEDQDEWFGKALVTRLWIASNQRENPDSLAQIEDLFSTIVVNSRKPAGPAATLAAHTLLWRRIESNYASGQYEAAEKWCRLAMHQIFAKSGELNMVRLSRKLLLCALARKDMGSAREIFSSMPSAAQNEAMSRFLMYKIAVRCEEQELAAECLNIISLSSTNDPKLLYACVLDAQQTGNKKQTLAALQLVLDKSTYETTAVNLASLLRLTISLTVQALDEAAKKQDDSAEFDETLEKLCAMYEKGSAAVRRARLSKKEPETIWTIDELHWFSKNSYNLAIKHLADWDSYHLLRMLACCIEFIDQYPQDINQQIADDLSLRRMFCDFTAATALVSLARGEDNIEIQLQNYLRLRKHVESFDTHLQKKTGNLPQEAEADLRRKLSILAAFDFEAACKLKAWDDFGEIILKASACKSTQVYEIMADIILCSEAPTPVLVQTMKRIINEMWGMDLFDIVKLAKYLRCLVRITILDNMDIAAELLDQAHRFAEESIETEQPYPSEECEWIATTAFNRAVDLYCAGNDQSAKDWADKALNIAQYCSDDGNLERLLQSKLLELNFSS</sequence>
<organism evidence="3 4">
    <name type="scientific">Cadophora malorum</name>
    <dbReference type="NCBI Taxonomy" id="108018"/>
    <lineage>
        <taxon>Eukaryota</taxon>
        <taxon>Fungi</taxon>
        <taxon>Dikarya</taxon>
        <taxon>Ascomycota</taxon>
        <taxon>Pezizomycotina</taxon>
        <taxon>Leotiomycetes</taxon>
        <taxon>Helotiales</taxon>
        <taxon>Ploettnerulaceae</taxon>
        <taxon>Cadophora</taxon>
    </lineage>
</organism>
<evidence type="ECO:0000256" key="1">
    <source>
        <dbReference type="ARBA" id="ARBA00023254"/>
    </source>
</evidence>
<dbReference type="PANTHER" id="PTHR40375">
    <property type="entry name" value="SPORULATION-SPECIFIC PROTEIN 22"/>
    <property type="match status" value="1"/>
</dbReference>
<dbReference type="GO" id="GO:0051321">
    <property type="term" value="P:meiotic cell cycle"/>
    <property type="evidence" value="ECO:0007669"/>
    <property type="project" value="UniProtKB-KW"/>
</dbReference>
<dbReference type="InterPro" id="IPR013940">
    <property type="entry name" value="Spo22/ZIP4/TEX11"/>
</dbReference>
<dbReference type="EMBL" id="JAFJYH010000031">
    <property type="protein sequence ID" value="KAG4423679.1"/>
    <property type="molecule type" value="Genomic_DNA"/>
</dbReference>
<dbReference type="SUPFAM" id="SSF48452">
    <property type="entry name" value="TPR-like"/>
    <property type="match status" value="1"/>
</dbReference>
<keyword evidence="1" id="KW-0469">Meiosis</keyword>
<name>A0A8H7WF62_9HELO</name>
<evidence type="ECO:0000313" key="3">
    <source>
        <dbReference type="EMBL" id="KAG4423679.1"/>
    </source>
</evidence>
<dbReference type="AlphaFoldDB" id="A0A8H7WF62"/>
<dbReference type="OrthoDB" id="65716at2759"/>
<keyword evidence="4" id="KW-1185">Reference proteome</keyword>
<dbReference type="GO" id="GO:0090173">
    <property type="term" value="P:regulation of synaptonemal complex assembly"/>
    <property type="evidence" value="ECO:0007669"/>
    <property type="project" value="InterPro"/>
</dbReference>
<evidence type="ECO:0000313" key="4">
    <source>
        <dbReference type="Proteomes" id="UP000664132"/>
    </source>
</evidence>
<dbReference type="InterPro" id="IPR011990">
    <property type="entry name" value="TPR-like_helical_dom_sf"/>
</dbReference>
<dbReference type="InterPro" id="IPR039057">
    <property type="entry name" value="Spo22/ZIP4"/>
</dbReference>
<comment type="caution">
    <text evidence="3">The sequence shown here is derived from an EMBL/GenBank/DDBJ whole genome shotgun (WGS) entry which is preliminary data.</text>
</comment>
<accession>A0A8H7WF62</accession>
<protein>
    <recommendedName>
        <fullName evidence="2">Protein ZIP4 homolog</fullName>
    </recommendedName>
</protein>
<dbReference type="PANTHER" id="PTHR40375:SF2">
    <property type="entry name" value="SPORULATION-SPECIFIC PROTEIN 22"/>
    <property type="match status" value="1"/>
</dbReference>
<reference evidence="3" key="1">
    <citation type="submission" date="2021-02" db="EMBL/GenBank/DDBJ databases">
        <title>Genome sequence Cadophora malorum strain M34.</title>
        <authorList>
            <person name="Stefanovic E."/>
            <person name="Vu D."/>
            <person name="Scully C."/>
            <person name="Dijksterhuis J."/>
            <person name="Roader J."/>
            <person name="Houbraken J."/>
        </authorList>
    </citation>
    <scope>NUCLEOTIDE SEQUENCE</scope>
    <source>
        <strain evidence="3">M34</strain>
    </source>
</reference>
<proteinExistence type="predicted"/>
<dbReference type="Pfam" id="PF08631">
    <property type="entry name" value="SPO22"/>
    <property type="match status" value="1"/>
</dbReference>
<evidence type="ECO:0000256" key="2">
    <source>
        <dbReference type="ARBA" id="ARBA00031845"/>
    </source>
</evidence>